<dbReference type="EMBL" id="CP034437">
    <property type="protein sequence ID" value="AZN38349.1"/>
    <property type="molecule type" value="Genomic_DNA"/>
</dbReference>
<reference evidence="3" key="1">
    <citation type="submission" date="2018-12" db="EMBL/GenBank/DDBJ databases">
        <title>Genome sequence of Peanibacillus sp.</title>
        <authorList>
            <person name="Subramani G."/>
            <person name="Srinivasan S."/>
            <person name="Kim M.K."/>
        </authorList>
    </citation>
    <scope>NUCLEOTIDE SEQUENCE [LARGE SCALE GENOMIC DNA]</scope>
    <source>
        <strain evidence="3">18JY67-1</strain>
    </source>
</reference>
<dbReference type="PROSITE" id="PS51677">
    <property type="entry name" value="NODB"/>
    <property type="match status" value="1"/>
</dbReference>
<dbReference type="InterPro" id="IPR002509">
    <property type="entry name" value="NODB_dom"/>
</dbReference>
<dbReference type="Gene3D" id="3.20.20.370">
    <property type="entry name" value="Glycoside hydrolase/deacetylase"/>
    <property type="match status" value="1"/>
</dbReference>
<dbReference type="AlphaFoldDB" id="A0A3Q8X1K4"/>
<dbReference type="GO" id="GO:0005975">
    <property type="term" value="P:carbohydrate metabolic process"/>
    <property type="evidence" value="ECO:0007669"/>
    <property type="project" value="InterPro"/>
</dbReference>
<dbReference type="RefSeq" id="WP_126011412.1">
    <property type="nucleotide sequence ID" value="NZ_CP034437.1"/>
</dbReference>
<dbReference type="InterPro" id="IPR011330">
    <property type="entry name" value="Glyco_hydro/deAcase_b/a-brl"/>
</dbReference>
<dbReference type="CDD" id="cd10917">
    <property type="entry name" value="CE4_NodB_like_6s_7s"/>
    <property type="match status" value="1"/>
</dbReference>
<dbReference type="Pfam" id="PF01522">
    <property type="entry name" value="Polysacc_deac_1"/>
    <property type="match status" value="1"/>
</dbReference>
<sequence length="210" mass="23192">MAAAAATIYNEVKTEEKLLAFTFDDGPNPEWTPQFLEQFKAYGGKATFYVHGTNMEKYPDIARRIVEEGHELGNHSYSHPHLPELDREGQAAELQRAEQLITAVTGSRPKTFRPPYLAVNDELLDVAGEFGYAVIHGVNLNANDWDMPGISHIVDTTLAVMRSGSILLFHDGFGDRSQSLAAISILLEKAAAQGYRFVTVSELLGLQSKQ</sequence>
<evidence type="ECO:0000313" key="2">
    <source>
        <dbReference type="EMBL" id="AZN38349.1"/>
    </source>
</evidence>
<protein>
    <submittedName>
        <fullName evidence="2">Polysaccharide deacetylase family protein</fullName>
    </submittedName>
</protein>
<dbReference type="Proteomes" id="UP000272528">
    <property type="component" value="Chromosome"/>
</dbReference>
<dbReference type="GO" id="GO:0016810">
    <property type="term" value="F:hydrolase activity, acting on carbon-nitrogen (but not peptide) bonds"/>
    <property type="evidence" value="ECO:0007669"/>
    <property type="project" value="InterPro"/>
</dbReference>
<dbReference type="KEGG" id="palb:EJC50_00645"/>
<dbReference type="InterPro" id="IPR050248">
    <property type="entry name" value="Polysacc_deacetylase_ArnD"/>
</dbReference>
<dbReference type="PANTHER" id="PTHR10587">
    <property type="entry name" value="GLYCOSYL TRANSFERASE-RELATED"/>
    <property type="match status" value="1"/>
</dbReference>
<name>A0A3Q8X1K4_9BACL</name>
<evidence type="ECO:0000259" key="1">
    <source>
        <dbReference type="PROSITE" id="PS51677"/>
    </source>
</evidence>
<gene>
    <name evidence="2" type="ORF">EJC50_00645</name>
</gene>
<accession>A0A3Q8X1K4</accession>
<evidence type="ECO:0000313" key="3">
    <source>
        <dbReference type="Proteomes" id="UP000272528"/>
    </source>
</evidence>
<dbReference type="SUPFAM" id="SSF88713">
    <property type="entry name" value="Glycoside hydrolase/deacetylase"/>
    <property type="match status" value="1"/>
</dbReference>
<feature type="domain" description="NodB homology" evidence="1">
    <location>
        <begin position="17"/>
        <end position="198"/>
    </location>
</feature>
<keyword evidence="3" id="KW-1185">Reference proteome</keyword>
<proteinExistence type="predicted"/>
<organism evidence="2 3">
    <name type="scientific">Paenibacillus albus</name>
    <dbReference type="NCBI Taxonomy" id="2495582"/>
    <lineage>
        <taxon>Bacteria</taxon>
        <taxon>Bacillati</taxon>
        <taxon>Bacillota</taxon>
        <taxon>Bacilli</taxon>
        <taxon>Bacillales</taxon>
        <taxon>Paenibacillaceae</taxon>
        <taxon>Paenibacillus</taxon>
    </lineage>
</organism>
<dbReference type="OrthoDB" id="2649545at2"/>